<dbReference type="Pfam" id="PF02518">
    <property type="entry name" value="HATPase_c"/>
    <property type="match status" value="1"/>
</dbReference>
<evidence type="ECO:0000256" key="1">
    <source>
        <dbReference type="ARBA" id="ARBA00000085"/>
    </source>
</evidence>
<feature type="domain" description="Response regulatory" evidence="10">
    <location>
        <begin position="473"/>
        <end position="587"/>
    </location>
</feature>
<name>A0A6S6TX90_9GAMM</name>
<feature type="transmembrane region" description="Helical" evidence="8">
    <location>
        <begin position="166"/>
        <end position="186"/>
    </location>
</feature>
<dbReference type="InterPro" id="IPR003661">
    <property type="entry name" value="HisK_dim/P_dom"/>
</dbReference>
<gene>
    <name evidence="11" type="ORF">HELGO_WM6049</name>
</gene>
<evidence type="ECO:0000256" key="6">
    <source>
        <dbReference type="ARBA" id="ARBA00023012"/>
    </source>
</evidence>
<dbReference type="PANTHER" id="PTHR43711:SF26">
    <property type="entry name" value="SENSOR HISTIDINE KINASE RCSC"/>
    <property type="match status" value="1"/>
</dbReference>
<evidence type="ECO:0000259" key="9">
    <source>
        <dbReference type="PROSITE" id="PS50109"/>
    </source>
</evidence>
<protein>
    <recommendedName>
        <fullName evidence="2">histidine kinase</fullName>
        <ecNumber evidence="2">2.7.13.3</ecNumber>
    </recommendedName>
</protein>
<accession>A0A6S6TX90</accession>
<evidence type="ECO:0000256" key="7">
    <source>
        <dbReference type="PROSITE-ProRule" id="PRU00169"/>
    </source>
</evidence>
<keyword evidence="8" id="KW-1133">Transmembrane helix</keyword>
<sequence>MEYRKKLEEEFLEVISNHSAAIPFPVFLAALLMAVSASISPDLTYLPFIWLLAVFFVLLVRWFFLRDILTSKYVSKENRMTLVIRLSLLNGLVHASAISFFDQLDSPERAVQTLLLLGVSVGAVATTSGHRQIFSAFAFPVFISLFLSWGLFGVDKTVEDTFEKQFYRYAIPFFLLLFLMVLLSLAKNYRKMFTESFNMRSQEEKTNAKLKGLNTQLTQALEETTEANASKTRFLAAASHDLRQPIHTLTFSSTALSLQNLDDESRRISRNMDKAIQALSKQMDSLLDISKLDAGVVELEPEVFSLHDFLNQLHINNLPQMQDKHVEFTLDLPVVMENLDIETDYVQFSRIVNNLLNNALKHTEEGQISIELKKVGGKALLSIIDTGEGISEDDQKKIFDEFFQVKNPQRSSKEGLGLGLSIVKRLIKLLDMPFQLQSVLGEGTKVTLEIPLINGNNEGGEEQEFPSSDARINILCVDDDEQILEALRTVFEAIGYGVYLASGTDAAMGVIEYHTPDILLADLRLEGEDSGFETVRSVREVLPNLPAFLITGNIDPQSLRAAREAGVEMLHKPLEPKILLQKIQVALGA</sequence>
<dbReference type="Gene3D" id="3.40.50.2300">
    <property type="match status" value="1"/>
</dbReference>
<dbReference type="Gene3D" id="1.10.287.130">
    <property type="match status" value="1"/>
</dbReference>
<keyword evidence="8" id="KW-0812">Transmembrane</keyword>
<dbReference type="InterPro" id="IPR003594">
    <property type="entry name" value="HATPase_dom"/>
</dbReference>
<proteinExistence type="predicted"/>
<dbReference type="CDD" id="cd00075">
    <property type="entry name" value="HATPase"/>
    <property type="match status" value="1"/>
</dbReference>
<keyword evidence="6" id="KW-0902">Two-component regulatory system</keyword>
<organism evidence="11">
    <name type="scientific">uncultured Thiotrichaceae bacterium</name>
    <dbReference type="NCBI Taxonomy" id="298394"/>
    <lineage>
        <taxon>Bacteria</taxon>
        <taxon>Pseudomonadati</taxon>
        <taxon>Pseudomonadota</taxon>
        <taxon>Gammaproteobacteria</taxon>
        <taxon>Thiotrichales</taxon>
        <taxon>Thiotrichaceae</taxon>
        <taxon>environmental samples</taxon>
    </lineage>
</organism>
<dbReference type="SUPFAM" id="SSF47384">
    <property type="entry name" value="Homodimeric domain of signal transducing histidine kinase"/>
    <property type="match status" value="1"/>
</dbReference>
<dbReference type="InterPro" id="IPR050736">
    <property type="entry name" value="Sensor_HK_Regulatory"/>
</dbReference>
<dbReference type="InterPro" id="IPR005467">
    <property type="entry name" value="His_kinase_dom"/>
</dbReference>
<evidence type="ECO:0000256" key="3">
    <source>
        <dbReference type="ARBA" id="ARBA00022553"/>
    </source>
</evidence>
<dbReference type="InterPro" id="IPR004358">
    <property type="entry name" value="Sig_transdc_His_kin-like_C"/>
</dbReference>
<evidence type="ECO:0000256" key="4">
    <source>
        <dbReference type="ARBA" id="ARBA00022679"/>
    </source>
</evidence>
<evidence type="ECO:0000256" key="5">
    <source>
        <dbReference type="ARBA" id="ARBA00022777"/>
    </source>
</evidence>
<evidence type="ECO:0000256" key="2">
    <source>
        <dbReference type="ARBA" id="ARBA00012438"/>
    </source>
</evidence>
<feature type="transmembrane region" description="Helical" evidence="8">
    <location>
        <begin position="133"/>
        <end position="154"/>
    </location>
</feature>
<dbReference type="AlphaFoldDB" id="A0A6S6TX90"/>
<evidence type="ECO:0000259" key="10">
    <source>
        <dbReference type="PROSITE" id="PS50110"/>
    </source>
</evidence>
<comment type="catalytic activity">
    <reaction evidence="1">
        <text>ATP + protein L-histidine = ADP + protein N-phospho-L-histidine.</text>
        <dbReference type="EC" id="2.7.13.3"/>
    </reaction>
</comment>
<reference evidence="11" key="1">
    <citation type="submission" date="2020-01" db="EMBL/GenBank/DDBJ databases">
        <authorList>
            <person name="Meier V. D."/>
            <person name="Meier V D."/>
        </authorList>
    </citation>
    <scope>NUCLEOTIDE SEQUENCE</scope>
    <source>
        <strain evidence="11">HLG_WM_MAG_07</strain>
    </source>
</reference>
<dbReference type="InterPro" id="IPR011006">
    <property type="entry name" value="CheY-like_superfamily"/>
</dbReference>
<dbReference type="SUPFAM" id="SSF55874">
    <property type="entry name" value="ATPase domain of HSP90 chaperone/DNA topoisomerase II/histidine kinase"/>
    <property type="match status" value="1"/>
</dbReference>
<feature type="transmembrane region" description="Helical" evidence="8">
    <location>
        <begin position="20"/>
        <end position="39"/>
    </location>
</feature>
<keyword evidence="3 7" id="KW-0597">Phosphoprotein</keyword>
<feature type="transmembrane region" description="Helical" evidence="8">
    <location>
        <begin position="86"/>
        <end position="104"/>
    </location>
</feature>
<feature type="domain" description="Histidine kinase" evidence="9">
    <location>
        <begin position="237"/>
        <end position="454"/>
    </location>
</feature>
<feature type="modified residue" description="4-aspartylphosphate" evidence="7">
    <location>
        <position position="522"/>
    </location>
</feature>
<dbReference type="Pfam" id="PF00072">
    <property type="entry name" value="Response_reg"/>
    <property type="match status" value="1"/>
</dbReference>
<dbReference type="PRINTS" id="PR00344">
    <property type="entry name" value="BCTRLSENSOR"/>
</dbReference>
<dbReference type="SMART" id="SM00387">
    <property type="entry name" value="HATPase_c"/>
    <property type="match status" value="1"/>
</dbReference>
<dbReference type="InterPro" id="IPR001789">
    <property type="entry name" value="Sig_transdc_resp-reg_receiver"/>
</dbReference>
<dbReference type="PROSITE" id="PS50110">
    <property type="entry name" value="RESPONSE_REGULATORY"/>
    <property type="match status" value="1"/>
</dbReference>
<evidence type="ECO:0000313" key="11">
    <source>
        <dbReference type="EMBL" id="CAA6821350.1"/>
    </source>
</evidence>
<dbReference type="EC" id="2.7.13.3" evidence="2"/>
<keyword evidence="5" id="KW-0418">Kinase</keyword>
<dbReference type="InterPro" id="IPR036097">
    <property type="entry name" value="HisK_dim/P_sf"/>
</dbReference>
<dbReference type="PROSITE" id="PS50109">
    <property type="entry name" value="HIS_KIN"/>
    <property type="match status" value="1"/>
</dbReference>
<keyword evidence="4" id="KW-0808">Transferase</keyword>
<dbReference type="PANTHER" id="PTHR43711">
    <property type="entry name" value="TWO-COMPONENT HISTIDINE KINASE"/>
    <property type="match status" value="1"/>
</dbReference>
<dbReference type="SMART" id="SM00388">
    <property type="entry name" value="HisKA"/>
    <property type="match status" value="1"/>
</dbReference>
<dbReference type="SUPFAM" id="SSF52172">
    <property type="entry name" value="CheY-like"/>
    <property type="match status" value="1"/>
</dbReference>
<evidence type="ECO:0000256" key="8">
    <source>
        <dbReference type="SAM" id="Phobius"/>
    </source>
</evidence>
<dbReference type="InterPro" id="IPR036890">
    <property type="entry name" value="HATPase_C_sf"/>
</dbReference>
<feature type="transmembrane region" description="Helical" evidence="8">
    <location>
        <begin position="45"/>
        <end position="65"/>
    </location>
</feature>
<keyword evidence="8" id="KW-0472">Membrane</keyword>
<dbReference type="Pfam" id="PF00512">
    <property type="entry name" value="HisKA"/>
    <property type="match status" value="1"/>
</dbReference>
<dbReference type="CDD" id="cd00082">
    <property type="entry name" value="HisKA"/>
    <property type="match status" value="1"/>
</dbReference>
<dbReference type="SMART" id="SM00448">
    <property type="entry name" value="REC"/>
    <property type="match status" value="1"/>
</dbReference>
<dbReference type="GO" id="GO:0000155">
    <property type="term" value="F:phosphorelay sensor kinase activity"/>
    <property type="evidence" value="ECO:0007669"/>
    <property type="project" value="InterPro"/>
</dbReference>
<dbReference type="Gene3D" id="3.30.565.10">
    <property type="entry name" value="Histidine kinase-like ATPase, C-terminal domain"/>
    <property type="match status" value="1"/>
</dbReference>
<dbReference type="CDD" id="cd00156">
    <property type="entry name" value="REC"/>
    <property type="match status" value="1"/>
</dbReference>
<dbReference type="EMBL" id="CACVAY010000103">
    <property type="protein sequence ID" value="CAA6821350.1"/>
    <property type="molecule type" value="Genomic_DNA"/>
</dbReference>